<name>A0ABY6WFN5_9BURK</name>
<organism evidence="1 2">
    <name type="scientific">Pandoraea soli</name>
    <dbReference type="NCBI Taxonomy" id="2508293"/>
    <lineage>
        <taxon>Bacteria</taxon>
        <taxon>Pseudomonadati</taxon>
        <taxon>Pseudomonadota</taxon>
        <taxon>Betaproteobacteria</taxon>
        <taxon>Burkholderiales</taxon>
        <taxon>Burkholderiaceae</taxon>
        <taxon>Pandoraea</taxon>
    </lineage>
</organism>
<evidence type="ECO:0000313" key="1">
    <source>
        <dbReference type="EMBL" id="VVE45006.1"/>
    </source>
</evidence>
<proteinExistence type="predicted"/>
<keyword evidence="2" id="KW-1185">Reference proteome</keyword>
<reference evidence="1 2" key="1">
    <citation type="submission" date="2019-08" db="EMBL/GenBank/DDBJ databases">
        <authorList>
            <person name="Peeters C."/>
        </authorList>
    </citation>
    <scope>NUCLEOTIDE SEQUENCE [LARGE SCALE GENOMIC DNA]</scope>
    <source>
        <strain evidence="1 2">LMG 31014</strain>
    </source>
</reference>
<dbReference type="Proteomes" id="UP000405357">
    <property type="component" value="Unassembled WGS sequence"/>
</dbReference>
<protein>
    <submittedName>
        <fullName evidence="1">Uncharacterized protein</fullName>
    </submittedName>
</protein>
<comment type="caution">
    <text evidence="1">The sequence shown here is derived from an EMBL/GenBank/DDBJ whole genome shotgun (WGS) entry which is preliminary data.</text>
</comment>
<sequence length="238" mass="26850">MGHRARLRDRMVVVRIALQAGRRQQFEPLGRLARGAVRAVATLERRGRREVAGEVAGVEVNAKQHARSRQLDHTPVVAVHTLATCLPTIHPLAVVVVFARDEDGRLWIEHALFGREELVAGLQRLRTQARISQVDVTAHKFRCVRVLRGEGHVAFDSRSSCRRLASAIGSLDRFTLSLSFSVSVPRWPACQLRQCRSRSPQWARKAARHRALCGLSQSRRLFPTRPRRGSRRSCPASW</sequence>
<gene>
    <name evidence="1" type="ORF">PSO31014_04331</name>
</gene>
<accession>A0ABY6WFN5</accession>
<evidence type="ECO:0000313" key="2">
    <source>
        <dbReference type="Proteomes" id="UP000405357"/>
    </source>
</evidence>
<dbReference type="EMBL" id="CABPSG010000024">
    <property type="protein sequence ID" value="VVE45006.1"/>
    <property type="molecule type" value="Genomic_DNA"/>
</dbReference>